<gene>
    <name evidence="2" type="ORF">EII35_00190</name>
</gene>
<dbReference type="Pfam" id="PF22549">
    <property type="entry name" value="ARPP-2"/>
    <property type="match status" value="1"/>
</dbReference>
<feature type="domain" description="ARG and Rhodanese-Phosphatase-superfamily-associated" evidence="1">
    <location>
        <begin position="8"/>
        <end position="272"/>
    </location>
</feature>
<dbReference type="AlphaFoldDB" id="A0A3P1WXG3"/>
<sequence length="373" mass="42056">MRELAAPLSLTGLTPAPSQVCGTFRLVPLLRDRDCEDVRLVDAGWEPGNRFVIDGDRLSFGFVPHAYHLDWGIALGTQVFKDPKDRGRNWLVTHRARKRLSPGRLRFLPQHLAIEGLLSMHFNPPTIAWPELSQTFMRDGLGMRMESFEPGTEIPGFDTALRTFEIHPRQVGVLVFVSDALAAAFVVPSPRDYRRLHLGLLDSLYCDLMITYACHHPTRWIVDPAPHFEGASTVTELREGLASLRREWAQVTNEVLLGDLTHRGLRTETIYSLPGMRLERFVTSLELGAANHIGERILRDDGEVLHLNTLRLTASQTRRAHLLSVLGEHDWHLPSAAEALRIDVPSVVARLEAQGFGHLINHNFREQAAKARR</sequence>
<dbReference type="InterPro" id="IPR054346">
    <property type="entry name" value="ARPP-2"/>
</dbReference>
<dbReference type="OrthoDB" id="5487146at2"/>
<comment type="caution">
    <text evidence="2">The sequence shown here is derived from an EMBL/GenBank/DDBJ whole genome shotgun (WGS) entry which is preliminary data.</text>
</comment>
<accession>A0A3P1WXG3</accession>
<evidence type="ECO:0000259" key="1">
    <source>
        <dbReference type="Pfam" id="PF22549"/>
    </source>
</evidence>
<dbReference type="EMBL" id="RQYT01000001">
    <property type="protein sequence ID" value="RRD51344.1"/>
    <property type="molecule type" value="Genomic_DNA"/>
</dbReference>
<name>A0A3P1WXG3_9ACTN</name>
<dbReference type="Proteomes" id="UP000280935">
    <property type="component" value="Unassembled WGS sequence"/>
</dbReference>
<dbReference type="RefSeq" id="WP_125226446.1">
    <property type="nucleotide sequence ID" value="NZ_RQYT01000001.1"/>
</dbReference>
<proteinExistence type="predicted"/>
<organism evidence="2 3">
    <name type="scientific">Arachnia propionica</name>
    <dbReference type="NCBI Taxonomy" id="1750"/>
    <lineage>
        <taxon>Bacteria</taxon>
        <taxon>Bacillati</taxon>
        <taxon>Actinomycetota</taxon>
        <taxon>Actinomycetes</taxon>
        <taxon>Propionibacteriales</taxon>
        <taxon>Propionibacteriaceae</taxon>
        <taxon>Arachnia</taxon>
    </lineage>
</organism>
<evidence type="ECO:0000313" key="3">
    <source>
        <dbReference type="Proteomes" id="UP000280935"/>
    </source>
</evidence>
<protein>
    <recommendedName>
        <fullName evidence="1">ARG and Rhodanese-Phosphatase-superfamily-associated domain-containing protein</fullName>
    </recommendedName>
</protein>
<reference evidence="2 3" key="1">
    <citation type="submission" date="2018-11" db="EMBL/GenBank/DDBJ databases">
        <title>Genomes From Bacteria Associated with the Canine Oral Cavity: a Test Case for Automated Genome-Based Taxonomic Assignment.</title>
        <authorList>
            <person name="Coil D.A."/>
            <person name="Jospin G."/>
            <person name="Darling A.E."/>
            <person name="Wallis C."/>
            <person name="Davis I.J."/>
            <person name="Harris S."/>
            <person name="Eisen J.A."/>
            <person name="Holcombe L.J."/>
            <person name="O'Flynn C."/>
        </authorList>
    </citation>
    <scope>NUCLEOTIDE SEQUENCE [LARGE SCALE GENOMIC DNA]</scope>
    <source>
        <strain evidence="2 3">OH2822_COT-296</strain>
    </source>
</reference>
<evidence type="ECO:0000313" key="2">
    <source>
        <dbReference type="EMBL" id="RRD51344.1"/>
    </source>
</evidence>